<dbReference type="AlphaFoldDB" id="A0A2W4Z482"/>
<protein>
    <submittedName>
        <fullName evidence="1">Uncharacterized protein</fullName>
    </submittedName>
</protein>
<sequence>MHQPVGTLDKLMRRIGMGQIAIERMMTGDTTPVDGVGYQIYAFTGGEVSASDWDAKPEGGWFAPAVARETMRRAA</sequence>
<evidence type="ECO:0000313" key="1">
    <source>
        <dbReference type="EMBL" id="PZO77063.1"/>
    </source>
</evidence>
<reference evidence="1 2" key="1">
    <citation type="submission" date="2017-08" db="EMBL/GenBank/DDBJ databases">
        <title>Infants hospitalized years apart are colonized by the same room-sourced microbial strains.</title>
        <authorList>
            <person name="Brooks B."/>
            <person name="Olm M.R."/>
            <person name="Firek B.A."/>
            <person name="Baker R."/>
            <person name="Thomas B.C."/>
            <person name="Morowitz M.J."/>
            <person name="Banfield J.F."/>
        </authorList>
    </citation>
    <scope>NUCLEOTIDE SEQUENCE [LARGE SCALE GENOMIC DNA]</scope>
    <source>
        <strain evidence="1">S2_018_000_R3_119</strain>
    </source>
</reference>
<gene>
    <name evidence="1" type="ORF">DI640_01385</name>
</gene>
<dbReference type="EMBL" id="QFMX01000001">
    <property type="protein sequence ID" value="PZO77063.1"/>
    <property type="molecule type" value="Genomic_DNA"/>
</dbReference>
<name>A0A2W4Z482_9SPHN</name>
<dbReference type="Proteomes" id="UP000249555">
    <property type="component" value="Unassembled WGS sequence"/>
</dbReference>
<proteinExistence type="predicted"/>
<organism evidence="1 2">
    <name type="scientific">Sphingomonas taxi</name>
    <dbReference type="NCBI Taxonomy" id="1549858"/>
    <lineage>
        <taxon>Bacteria</taxon>
        <taxon>Pseudomonadati</taxon>
        <taxon>Pseudomonadota</taxon>
        <taxon>Alphaproteobacteria</taxon>
        <taxon>Sphingomonadales</taxon>
        <taxon>Sphingomonadaceae</taxon>
        <taxon>Sphingomonas</taxon>
    </lineage>
</organism>
<accession>A0A2W4Z482</accession>
<comment type="caution">
    <text evidence="1">The sequence shown here is derived from an EMBL/GenBank/DDBJ whole genome shotgun (WGS) entry which is preliminary data.</text>
</comment>
<evidence type="ECO:0000313" key="2">
    <source>
        <dbReference type="Proteomes" id="UP000249555"/>
    </source>
</evidence>